<dbReference type="GeneID" id="98062080"/>
<dbReference type="RefSeq" id="WP_102365089.1">
    <property type="nucleotide sequence ID" value="NZ_CP020991.1"/>
</dbReference>
<sequence>MLNNKIKTAISFMLALLMMVPTLVVFAENELDWETYYDIREYSWSYKNKLNAIAYHDGTYVAVGDNGLIITSTNGTEWSAQKVETDCKRFRGVVYGASRFVVVGGGYYGGDEKKYSKSEILISEDGIKWKAVETEETEKYRFVSVAYNGKVFVIVDDTNYALVSPDGFNWQGYKYSDSTYSSSYKDRTTEIISDGNVFLIKKYRDLFSVYNINNLFFSNDGTNWKSINPYENMNYSYNSYPGYEEITYYNGKFVIWSSNPDYLLTSISGEDWIAEKINDPLIKYSHETNYRHVTTDGNQLFLNLLDAPYKSYVSNDGINWTVAPYEAEGALLYVNGLYILQSNKGTLTSNNGIDWTPINITNAPIYENLNSGIEIEAEYYSPKLANESEYNHSDGVVATDGNVYFSIKRIPYSGGGDAGAPSQYCTDIYFSTDGSFNYSLYSDSRINIKNWKELGLYYGPEGAGSKYNDSKIFYGRGLFLVTSKEKIYYFDTTNMSLAQANCPEGYYINSIIYDGERFIAAGKGMLYSYNGIDWTADENFPKDKVINKLYWNRDYYVGVGDDVVVGAQRSIVRVEVNGQELTFDTPPRMISDRTFVPIRALFEEMGAEVNWDEETNTATVTQNDQTITFQMDNTAATVNGEVKEMDVPARMINDRIMIPLRFLSENLGYQVDWDDENYLVSITY</sequence>
<evidence type="ECO:0000313" key="4">
    <source>
        <dbReference type="Proteomes" id="UP000235589"/>
    </source>
</evidence>
<dbReference type="Pfam" id="PF07833">
    <property type="entry name" value="Cu_amine_oxidN1"/>
    <property type="match status" value="1"/>
</dbReference>
<dbReference type="InterPro" id="IPR036582">
    <property type="entry name" value="Mao_N_sf"/>
</dbReference>
<dbReference type="SUPFAM" id="SSF55383">
    <property type="entry name" value="Copper amine oxidase, domain N"/>
    <property type="match status" value="1"/>
</dbReference>
<gene>
    <name evidence="3" type="ORF">B9O19_00653</name>
</gene>
<dbReference type="SUPFAM" id="SSF50978">
    <property type="entry name" value="WD40 repeat-like"/>
    <property type="match status" value="1"/>
</dbReference>
<accession>A0A2K9P0N0</accession>
<dbReference type="EMBL" id="CP020991">
    <property type="protein sequence ID" value="AUO18836.1"/>
    <property type="molecule type" value="Genomic_DNA"/>
</dbReference>
<organism evidence="3 4">
    <name type="scientific">Monoglobus pectinilyticus</name>
    <dbReference type="NCBI Taxonomy" id="1981510"/>
    <lineage>
        <taxon>Bacteria</taxon>
        <taxon>Bacillati</taxon>
        <taxon>Bacillota</taxon>
        <taxon>Clostridia</taxon>
        <taxon>Monoglobales</taxon>
        <taxon>Monoglobaceae</taxon>
        <taxon>Monoglobus</taxon>
    </lineage>
</organism>
<evidence type="ECO:0000256" key="1">
    <source>
        <dbReference type="SAM" id="SignalP"/>
    </source>
</evidence>
<dbReference type="OrthoDB" id="9801061at2"/>
<keyword evidence="1" id="KW-0732">Signal</keyword>
<reference evidence="3 4" key="1">
    <citation type="submission" date="2017-04" db="EMBL/GenBank/DDBJ databases">
        <title>Monoglobus pectinilyticus 14 draft genome.</title>
        <authorList>
            <person name="Kim C."/>
            <person name="Rosendale D.I."/>
            <person name="Kelly W.J."/>
            <person name="Tannock G.W."/>
            <person name="Patchett M.L."/>
            <person name="Jordens J.Z."/>
        </authorList>
    </citation>
    <scope>NUCLEOTIDE SEQUENCE [LARGE SCALE GENOMIC DNA]</scope>
    <source>
        <strain evidence="3 4">14</strain>
    </source>
</reference>
<proteinExistence type="predicted"/>
<keyword evidence="4" id="KW-1185">Reference proteome</keyword>
<dbReference type="InterPro" id="IPR036278">
    <property type="entry name" value="Sialidase_sf"/>
</dbReference>
<dbReference type="SUPFAM" id="SSF50939">
    <property type="entry name" value="Sialidases"/>
    <property type="match status" value="1"/>
</dbReference>
<dbReference type="Gene3D" id="3.30.457.10">
    <property type="entry name" value="Copper amine oxidase-like, N-terminal domain"/>
    <property type="match status" value="1"/>
</dbReference>
<dbReference type="InterPro" id="IPR036322">
    <property type="entry name" value="WD40_repeat_dom_sf"/>
</dbReference>
<feature type="domain" description="Copper amine oxidase-like N-terminal" evidence="2">
    <location>
        <begin position="576"/>
        <end position="682"/>
    </location>
</feature>
<name>A0A2K9P0N0_9FIRM</name>
<dbReference type="KEGG" id="mpec:B9O19_00653"/>
<protein>
    <submittedName>
        <fullName evidence="3">Putative sialidases / copper amine oxidase-like domain-containing protein</fullName>
    </submittedName>
</protein>
<evidence type="ECO:0000313" key="3">
    <source>
        <dbReference type="EMBL" id="AUO18836.1"/>
    </source>
</evidence>
<dbReference type="AlphaFoldDB" id="A0A2K9P0N0"/>
<dbReference type="InterPro" id="IPR012854">
    <property type="entry name" value="Cu_amine_oxidase-like_N"/>
</dbReference>
<dbReference type="Proteomes" id="UP000235589">
    <property type="component" value="Chromosome"/>
</dbReference>
<feature type="signal peptide" evidence="1">
    <location>
        <begin position="1"/>
        <end position="27"/>
    </location>
</feature>
<feature type="chain" id="PRO_5014752724" evidence="1">
    <location>
        <begin position="28"/>
        <end position="684"/>
    </location>
</feature>
<evidence type="ECO:0000259" key="2">
    <source>
        <dbReference type="Pfam" id="PF07833"/>
    </source>
</evidence>